<dbReference type="HOGENOM" id="CLU_037083_0_0_1"/>
<keyword evidence="3" id="KW-1185">Reference proteome</keyword>
<dbReference type="PANTHER" id="PTHR45913:SF19">
    <property type="entry name" value="LOW QUALITY PROTEIN: ZINC FINGER BED DOMAIN-CONTAINING PROTEIN 5-LIKE"/>
    <property type="match status" value="1"/>
</dbReference>
<evidence type="ECO:0000313" key="3">
    <source>
        <dbReference type="Proteomes" id="UP000008672"/>
    </source>
</evidence>
<organism evidence="2 3">
    <name type="scientific">Latimeria chalumnae</name>
    <name type="common">Coelacanth</name>
    <dbReference type="NCBI Taxonomy" id="7897"/>
    <lineage>
        <taxon>Eukaryota</taxon>
        <taxon>Metazoa</taxon>
        <taxon>Chordata</taxon>
        <taxon>Craniata</taxon>
        <taxon>Vertebrata</taxon>
        <taxon>Euteleostomi</taxon>
        <taxon>Coelacanthiformes</taxon>
        <taxon>Coelacanthidae</taxon>
        <taxon>Latimeria</taxon>
    </lineage>
</organism>
<protein>
    <recommendedName>
        <fullName evidence="1">HAT C-terminal dimerisation domain-containing protein</fullName>
    </recommendedName>
</protein>
<reference evidence="3" key="1">
    <citation type="submission" date="2011-08" db="EMBL/GenBank/DDBJ databases">
        <title>The draft genome of Latimeria chalumnae.</title>
        <authorList>
            <person name="Di Palma F."/>
            <person name="Alfoldi J."/>
            <person name="Johnson J."/>
            <person name="Berlin A."/>
            <person name="Gnerre S."/>
            <person name="Jaffe D."/>
            <person name="MacCallum I."/>
            <person name="Young S."/>
            <person name="Walker B.J."/>
            <person name="Lander E."/>
            <person name="Lindblad-Toh K."/>
        </authorList>
    </citation>
    <scope>NUCLEOTIDE SEQUENCE [LARGE SCALE GENOMIC DNA]</scope>
    <source>
        <strain evidence="3">Wild caught</strain>
    </source>
</reference>
<sequence>FQDDWEKQFLVFLKEQVGVCAVCKKEIHQIKNTHADEVAKNYHNEFQRHKLLNRTKIELERQKRQIRDFLSKTDQIRMATFKVSFLLGQGRKPFSDGELIKKIVLTVQPENTLFQDTPLSNDTLQRSTQDLADFIQQETAEKVASSPFYSLCLDESNDVTKNAQVIVCVCFFACDQGFYCERVLCLATLCDWPTGKHIFESVKARMEECHISFNNLCGLTADRTAAMQSTRVGVLNYFQEICTQKLFMFHCFAHQEVLASEASMKTMDEVESLVKKSINAVNISSVNKLKFAMLCEMGSGMHNMLLNYNPIRWLSFNNCVQRLFELQEELIEVLTTISPELAKNLQDPAVYGCLLFLKEFLSKLASVNLELQKSQLTIFDSIEDESVQQKVCSTVTEYLKILSEDLEKHFSEGNFFHQYAALVTDSFNSGLTTSLDASKLIALQARLASFASVNLTEFKYLMLQMHNDARLKAYFSQPGVTVQEFWSNVDLFTENYKHLAKVALLFLSLFPTTVLYERTFSALHFLKSKYWNRLTKTNLEASLVVS</sequence>
<dbReference type="Ensembl" id="ENSLACT00000007223.1">
    <property type="protein sequence ID" value="ENSLACP00000007164.1"/>
    <property type="gene ID" value="ENSLACG00000006355.1"/>
</dbReference>
<name>H3ABZ3_LATCH</name>
<evidence type="ECO:0000313" key="2">
    <source>
        <dbReference type="Ensembl" id="ENSLACP00000007164.1"/>
    </source>
</evidence>
<dbReference type="eggNOG" id="ENOG502SJMJ">
    <property type="taxonomic scope" value="Eukaryota"/>
</dbReference>
<dbReference type="AlphaFoldDB" id="H3ABZ3"/>
<dbReference type="Pfam" id="PF05699">
    <property type="entry name" value="Dimer_Tnp_hAT"/>
    <property type="match status" value="1"/>
</dbReference>
<accession>H3ABZ3</accession>
<dbReference type="GeneTree" id="ENSGT00940000160436"/>
<dbReference type="Proteomes" id="UP000008672">
    <property type="component" value="Unassembled WGS sequence"/>
</dbReference>
<dbReference type="InterPro" id="IPR012337">
    <property type="entry name" value="RNaseH-like_sf"/>
</dbReference>
<dbReference type="EMBL" id="AFYH01232683">
    <property type="status" value="NOT_ANNOTATED_CDS"/>
    <property type="molecule type" value="Genomic_DNA"/>
</dbReference>
<dbReference type="PANTHER" id="PTHR45913">
    <property type="entry name" value="EPM2A-INTERACTING PROTEIN 1"/>
    <property type="match status" value="1"/>
</dbReference>
<feature type="domain" description="HAT C-terminal dimerisation" evidence="1">
    <location>
        <begin position="482"/>
        <end position="544"/>
    </location>
</feature>
<dbReference type="InterPro" id="IPR008906">
    <property type="entry name" value="HATC_C_dom"/>
</dbReference>
<dbReference type="SUPFAM" id="SSF53098">
    <property type="entry name" value="Ribonuclease H-like"/>
    <property type="match status" value="1"/>
</dbReference>
<reference evidence="2" key="3">
    <citation type="submission" date="2025-09" db="UniProtKB">
        <authorList>
            <consortium name="Ensembl"/>
        </authorList>
    </citation>
    <scope>IDENTIFICATION</scope>
</reference>
<proteinExistence type="predicted"/>
<dbReference type="STRING" id="7897.ENSLACP00000007164"/>
<evidence type="ECO:0000259" key="1">
    <source>
        <dbReference type="Pfam" id="PF05699"/>
    </source>
</evidence>
<reference evidence="2" key="2">
    <citation type="submission" date="2025-08" db="UniProtKB">
        <authorList>
            <consortium name="Ensembl"/>
        </authorList>
    </citation>
    <scope>IDENTIFICATION</scope>
</reference>
<dbReference type="GO" id="GO:0046983">
    <property type="term" value="F:protein dimerization activity"/>
    <property type="evidence" value="ECO:0007669"/>
    <property type="project" value="InterPro"/>
</dbReference>
<dbReference type="InParanoid" id="H3ABZ3"/>